<dbReference type="PANTHER" id="PTHR45830:SF15">
    <property type="entry name" value="SERPENTINE RECEPTOR, CLASS I"/>
    <property type="match status" value="1"/>
</dbReference>
<evidence type="ECO:0000313" key="2">
    <source>
        <dbReference type="EMBL" id="GMS94545.1"/>
    </source>
</evidence>
<dbReference type="PANTHER" id="PTHR45830">
    <property type="entry name" value="SERPENTINE RECEPTOR, CLASS I"/>
    <property type="match status" value="1"/>
</dbReference>
<feature type="non-terminal residue" evidence="2">
    <location>
        <position position="194"/>
    </location>
</feature>
<dbReference type="AlphaFoldDB" id="A0AAV5TJQ2"/>
<protein>
    <recommendedName>
        <fullName evidence="4">G protein-coupled receptor</fullName>
    </recommendedName>
</protein>
<feature type="transmembrane region" description="Helical" evidence="1">
    <location>
        <begin position="114"/>
        <end position="142"/>
    </location>
</feature>
<evidence type="ECO:0000313" key="3">
    <source>
        <dbReference type="Proteomes" id="UP001432027"/>
    </source>
</evidence>
<comment type="caution">
    <text evidence="2">The sequence shown here is derived from an EMBL/GenBank/DDBJ whole genome shotgun (WGS) entry which is preliminary data.</text>
</comment>
<feature type="transmembrane region" description="Helical" evidence="1">
    <location>
        <begin position="70"/>
        <end position="93"/>
    </location>
</feature>
<keyword evidence="1" id="KW-1133">Transmembrane helix</keyword>
<sequence length="194" mass="22176">MILLSTQYVLFASFSDTLGMNVIGFALFGRETQSAIRSYQQPELQWLTSRGGTIFLFGNYGKPQYFINKLYVLAVSLITVAGPVVFFFVQSMYSLRQTRMITMSSKTQAMTQRMFQVFVWQMNGAFLCVIMPVSLLLIFIMFDLRWVVPDAPSTFLRFVCLTVVLIRETILRKVFRRTKSAAVSIIQSSNGYTT</sequence>
<dbReference type="EMBL" id="BTSX01000004">
    <property type="protein sequence ID" value="GMS94545.1"/>
    <property type="molecule type" value="Genomic_DNA"/>
</dbReference>
<organism evidence="2 3">
    <name type="scientific">Pristionchus entomophagus</name>
    <dbReference type="NCBI Taxonomy" id="358040"/>
    <lineage>
        <taxon>Eukaryota</taxon>
        <taxon>Metazoa</taxon>
        <taxon>Ecdysozoa</taxon>
        <taxon>Nematoda</taxon>
        <taxon>Chromadorea</taxon>
        <taxon>Rhabditida</taxon>
        <taxon>Rhabditina</taxon>
        <taxon>Diplogasteromorpha</taxon>
        <taxon>Diplogasteroidea</taxon>
        <taxon>Neodiplogasteridae</taxon>
        <taxon>Pristionchus</taxon>
    </lineage>
</organism>
<evidence type="ECO:0008006" key="4">
    <source>
        <dbReference type="Google" id="ProtNLM"/>
    </source>
</evidence>
<reference evidence="2" key="1">
    <citation type="submission" date="2023-10" db="EMBL/GenBank/DDBJ databases">
        <title>Genome assembly of Pristionchus species.</title>
        <authorList>
            <person name="Yoshida K."/>
            <person name="Sommer R.J."/>
        </authorList>
    </citation>
    <scope>NUCLEOTIDE SEQUENCE</scope>
    <source>
        <strain evidence="2">RS0144</strain>
    </source>
</reference>
<gene>
    <name evidence="2" type="ORF">PENTCL1PPCAC_16720</name>
</gene>
<dbReference type="InterPro" id="IPR019422">
    <property type="entry name" value="7TM_GPCR_serpentine_rcpt_Srh"/>
</dbReference>
<keyword evidence="1" id="KW-0812">Transmembrane</keyword>
<accession>A0AAV5TJQ2</accession>
<name>A0AAV5TJQ2_9BILA</name>
<proteinExistence type="predicted"/>
<evidence type="ECO:0000256" key="1">
    <source>
        <dbReference type="SAM" id="Phobius"/>
    </source>
</evidence>
<keyword evidence="1" id="KW-0472">Membrane</keyword>
<dbReference type="Proteomes" id="UP001432027">
    <property type="component" value="Unassembled WGS sequence"/>
</dbReference>
<dbReference type="Pfam" id="PF10318">
    <property type="entry name" value="7TM_GPCR_Srh"/>
    <property type="match status" value="1"/>
</dbReference>
<feature type="transmembrane region" description="Helical" evidence="1">
    <location>
        <begin position="154"/>
        <end position="170"/>
    </location>
</feature>
<keyword evidence="3" id="KW-1185">Reference proteome</keyword>